<accession>A0AAP7DJ09</accession>
<dbReference type="EMBL" id="JABFOR010000022">
    <property type="protein sequence ID" value="NOJ72217.1"/>
    <property type="molecule type" value="Genomic_DNA"/>
</dbReference>
<dbReference type="EMBL" id="JAMDNP010000087">
    <property type="protein sequence ID" value="MCY9764350.1"/>
    <property type="molecule type" value="Genomic_DNA"/>
</dbReference>
<evidence type="ECO:0000313" key="3">
    <source>
        <dbReference type="EMBL" id="NOJ72217.1"/>
    </source>
</evidence>
<organism evidence="3 4">
    <name type="scientific">Paenibacillus alvei</name>
    <name type="common">Bacillus alvei</name>
    <dbReference type="NCBI Taxonomy" id="44250"/>
    <lineage>
        <taxon>Bacteria</taxon>
        <taxon>Bacillati</taxon>
        <taxon>Bacillota</taxon>
        <taxon>Bacilli</taxon>
        <taxon>Bacillales</taxon>
        <taxon>Paenibacillaceae</taxon>
        <taxon>Paenibacillus</taxon>
    </lineage>
</organism>
<keyword evidence="1" id="KW-0812">Transmembrane</keyword>
<feature type="transmembrane region" description="Helical" evidence="1">
    <location>
        <begin position="48"/>
        <end position="67"/>
    </location>
</feature>
<dbReference type="Proteomes" id="UP000552038">
    <property type="component" value="Unassembled WGS sequence"/>
</dbReference>
<reference evidence="3 4" key="1">
    <citation type="submission" date="2020-05" db="EMBL/GenBank/DDBJ databases">
        <title>Whole genome sequencing and identification of novel metabolites from Paenibacillus alvei strain JR949.</title>
        <authorList>
            <person name="Rajendhran J."/>
            <person name="Sree Pranav P."/>
            <person name="Mahalakshmi B."/>
            <person name="Karthikeyan R."/>
        </authorList>
    </citation>
    <scope>NUCLEOTIDE SEQUENCE [LARGE SCALE GENOMIC DNA]</scope>
    <source>
        <strain evidence="3 4">JR949</strain>
    </source>
</reference>
<feature type="transmembrane region" description="Helical" evidence="1">
    <location>
        <begin position="7"/>
        <end position="28"/>
    </location>
</feature>
<sequence length="134" mass="15937">MGRTLKAFMLFTDIGFLVYWTITFMGWIPKEYLYQDYSNELLVAWNMSFIPLDLFISITGLLSIYYYHKKKPVWSALCFTSLLLTFCSGLQAIAFWSVRLDFDMMWWTPNLFLLLYPLFFISKVMKGERYSYAG</sequence>
<dbReference type="Proteomes" id="UP001527181">
    <property type="component" value="Unassembled WGS sequence"/>
</dbReference>
<dbReference type="RefSeq" id="WP_171417753.1">
    <property type="nucleotide sequence ID" value="NZ_JABFOR010000022.1"/>
</dbReference>
<feature type="transmembrane region" description="Helical" evidence="1">
    <location>
        <begin position="104"/>
        <end position="121"/>
    </location>
</feature>
<gene>
    <name evidence="3" type="ORF">HMI46_16835</name>
    <name evidence="2" type="ORF">M5X12_28030</name>
</gene>
<proteinExistence type="predicted"/>
<dbReference type="InterPro" id="IPR020348">
    <property type="entry name" value="Uncharacterised_YvaD"/>
</dbReference>
<name>A0AAP7DJ09_PAEAL</name>
<evidence type="ECO:0000313" key="2">
    <source>
        <dbReference type="EMBL" id="MCY9764350.1"/>
    </source>
</evidence>
<protein>
    <submittedName>
        <fullName evidence="3">DUF5360 family protein</fullName>
    </submittedName>
    <submittedName>
        <fullName evidence="2">YvaD family protein</fullName>
    </submittedName>
</protein>
<keyword evidence="5" id="KW-1185">Reference proteome</keyword>
<dbReference type="AlphaFoldDB" id="A0AAP7DJ09"/>
<evidence type="ECO:0000256" key="1">
    <source>
        <dbReference type="SAM" id="Phobius"/>
    </source>
</evidence>
<evidence type="ECO:0000313" key="4">
    <source>
        <dbReference type="Proteomes" id="UP000552038"/>
    </source>
</evidence>
<keyword evidence="1" id="KW-0472">Membrane</keyword>
<feature type="transmembrane region" description="Helical" evidence="1">
    <location>
        <begin position="74"/>
        <end position="98"/>
    </location>
</feature>
<evidence type="ECO:0000313" key="5">
    <source>
        <dbReference type="Proteomes" id="UP001527181"/>
    </source>
</evidence>
<reference evidence="2 5" key="2">
    <citation type="submission" date="2022-05" db="EMBL/GenBank/DDBJ databases">
        <title>Genome Sequencing of Bee-Associated Microbes.</title>
        <authorList>
            <person name="Dunlap C."/>
        </authorList>
    </citation>
    <scope>NUCLEOTIDE SEQUENCE [LARGE SCALE GENOMIC DNA]</scope>
    <source>
        <strain evidence="2 5">NRRL B-04010</strain>
    </source>
</reference>
<dbReference type="Pfam" id="PF17314">
    <property type="entry name" value="DUF5360"/>
    <property type="match status" value="1"/>
</dbReference>
<comment type="caution">
    <text evidence="3">The sequence shown here is derived from an EMBL/GenBank/DDBJ whole genome shotgun (WGS) entry which is preliminary data.</text>
</comment>
<keyword evidence="1" id="KW-1133">Transmembrane helix</keyword>